<evidence type="ECO:0000256" key="5">
    <source>
        <dbReference type="ARBA" id="ARBA00023054"/>
    </source>
</evidence>
<evidence type="ECO:0000313" key="10">
    <source>
        <dbReference type="Proteomes" id="UP000046393"/>
    </source>
</evidence>
<evidence type="ECO:0000256" key="6">
    <source>
        <dbReference type="ARBA" id="ARBA00023163"/>
    </source>
</evidence>
<dbReference type="PANTHER" id="PTHR13469:SF8">
    <property type="entry name" value="HEXIM P-TEFB COMPLEX SUBUNIT 1"/>
    <property type="match status" value="1"/>
</dbReference>
<feature type="compositionally biased region" description="Basic residues" evidence="9">
    <location>
        <begin position="60"/>
        <end position="69"/>
    </location>
</feature>
<evidence type="ECO:0000256" key="1">
    <source>
        <dbReference type="ARBA" id="ARBA00004123"/>
    </source>
</evidence>
<dbReference type="GO" id="GO:0000122">
    <property type="term" value="P:negative regulation of transcription by RNA polymerase II"/>
    <property type="evidence" value="ECO:0007669"/>
    <property type="project" value="InterPro"/>
</dbReference>
<evidence type="ECO:0000256" key="9">
    <source>
        <dbReference type="SAM" id="MobiDB-lite"/>
    </source>
</evidence>
<evidence type="ECO:0000256" key="2">
    <source>
        <dbReference type="ARBA" id="ARBA00008409"/>
    </source>
</evidence>
<dbReference type="PANTHER" id="PTHR13469">
    <property type="entry name" value="HEXAMETHYLENE BISACETAMIDE INDUCIBLE 1"/>
    <property type="match status" value="1"/>
</dbReference>
<keyword evidence="4" id="KW-0805">Transcription regulation</keyword>
<reference evidence="11" key="1">
    <citation type="submission" date="2017-02" db="UniProtKB">
        <authorList>
            <consortium name="WormBaseParasite"/>
        </authorList>
    </citation>
    <scope>IDENTIFICATION</scope>
</reference>
<evidence type="ECO:0000256" key="4">
    <source>
        <dbReference type="ARBA" id="ARBA00023015"/>
    </source>
</evidence>
<dbReference type="AlphaFoldDB" id="A0A0N5AI95"/>
<evidence type="ECO:0000256" key="3">
    <source>
        <dbReference type="ARBA" id="ARBA00022491"/>
    </source>
</evidence>
<dbReference type="GO" id="GO:0097322">
    <property type="term" value="F:7SK snRNA binding"/>
    <property type="evidence" value="ECO:0007669"/>
    <property type="project" value="TreeGrafter"/>
</dbReference>
<keyword evidence="5 8" id="KW-0175">Coiled coil</keyword>
<feature type="region of interest" description="Disordered" evidence="9">
    <location>
        <begin position="1"/>
        <end position="71"/>
    </location>
</feature>
<accession>A0A0N5AI95</accession>
<dbReference type="STRING" id="451379.A0A0N5AI95"/>
<feature type="compositionally biased region" description="Basic and acidic residues" evidence="9">
    <location>
        <begin position="8"/>
        <end position="21"/>
    </location>
</feature>
<organism evidence="10 11">
    <name type="scientific">Syphacia muris</name>
    <dbReference type="NCBI Taxonomy" id="451379"/>
    <lineage>
        <taxon>Eukaryota</taxon>
        <taxon>Metazoa</taxon>
        <taxon>Ecdysozoa</taxon>
        <taxon>Nematoda</taxon>
        <taxon>Chromadorea</taxon>
        <taxon>Rhabditida</taxon>
        <taxon>Spirurina</taxon>
        <taxon>Oxyuridomorpha</taxon>
        <taxon>Oxyuroidea</taxon>
        <taxon>Oxyuridae</taxon>
        <taxon>Syphacia</taxon>
    </lineage>
</organism>
<dbReference type="Pfam" id="PF15313">
    <property type="entry name" value="HEXIM"/>
    <property type="match status" value="1"/>
</dbReference>
<keyword evidence="10" id="KW-1185">Reference proteome</keyword>
<dbReference type="Gene3D" id="6.10.250.2910">
    <property type="match status" value="1"/>
</dbReference>
<dbReference type="WBParaSite" id="SMUV_0000413201-mRNA-1">
    <property type="protein sequence ID" value="SMUV_0000413201-mRNA-1"/>
    <property type="gene ID" value="SMUV_0000413201"/>
</dbReference>
<comment type="subcellular location">
    <subcellularLocation>
        <location evidence="1">Nucleus</location>
    </subcellularLocation>
</comment>
<proteinExistence type="inferred from homology"/>
<dbReference type="PRINTS" id="PR02094">
    <property type="entry name" value="HEXIMFAMILY"/>
</dbReference>
<dbReference type="Proteomes" id="UP000046393">
    <property type="component" value="Unplaced"/>
</dbReference>
<dbReference type="InterPro" id="IPR024872">
    <property type="entry name" value="HEXIM"/>
</dbReference>
<evidence type="ECO:0000313" key="11">
    <source>
        <dbReference type="WBParaSite" id="SMUV_0000413201-mRNA-1"/>
    </source>
</evidence>
<protein>
    <submittedName>
        <fullName evidence="11">Protein HEXIM1</fullName>
    </submittedName>
</protein>
<keyword evidence="6" id="KW-0804">Transcription</keyword>
<keyword evidence="7" id="KW-0539">Nucleus</keyword>
<evidence type="ECO:0000256" key="8">
    <source>
        <dbReference type="SAM" id="Coils"/>
    </source>
</evidence>
<dbReference type="GO" id="GO:0004861">
    <property type="term" value="F:cyclin-dependent protein serine/threonine kinase inhibitor activity"/>
    <property type="evidence" value="ECO:0007669"/>
    <property type="project" value="InterPro"/>
</dbReference>
<comment type="similarity">
    <text evidence="2">Belongs to the HEXIM family.</text>
</comment>
<feature type="region of interest" description="Disordered" evidence="9">
    <location>
        <begin position="194"/>
        <end position="215"/>
    </location>
</feature>
<dbReference type="GO" id="GO:0005654">
    <property type="term" value="C:nucleoplasm"/>
    <property type="evidence" value="ECO:0007669"/>
    <property type="project" value="TreeGrafter"/>
</dbReference>
<evidence type="ECO:0000256" key="7">
    <source>
        <dbReference type="ARBA" id="ARBA00023242"/>
    </source>
</evidence>
<keyword evidence="3" id="KW-0678">Repressor</keyword>
<feature type="coiled-coil region" evidence="8">
    <location>
        <begin position="235"/>
        <end position="269"/>
    </location>
</feature>
<name>A0A0N5AI95_9BILA</name>
<dbReference type="GO" id="GO:0005737">
    <property type="term" value="C:cytoplasm"/>
    <property type="evidence" value="ECO:0007669"/>
    <property type="project" value="InterPro"/>
</dbReference>
<sequence>MTATVGKPPEDGLRFSSEDPAHTVVLSSSVPVHSEGLMQAPRSSGHRLYSESDAGSPRSSRQRRSRRRTCSLVRSGLMEPKKICEARELGKYLMKSGGVGKRGGRGRWKPYHNLTVEEKIAKDERDERKAVQKRDRLFSNGKPMAPYNTTQFLLEDRERRVHGDSDGDSVSGSNVPNSSNNCIWQSPVRCRECSGSDPGLNSSDSGSVSSENELEREFEADYDSINLVRIGRMSREEVTKEMLLLERSKGKLEDRVGDLTSENERLKKLLEANNIVYDNSRTKRRRSGDSVASEDREITFLLGLVVVFRAVSVAVCHGPA</sequence>